<protein>
    <submittedName>
        <fullName evidence="10">Spermidine/putrescine ABC transporter permease</fullName>
    </submittedName>
</protein>
<feature type="transmembrane region" description="Helical" evidence="8">
    <location>
        <begin position="238"/>
        <end position="259"/>
    </location>
</feature>
<dbReference type="OrthoDB" id="9807047at2"/>
<evidence type="ECO:0000256" key="7">
    <source>
        <dbReference type="ARBA" id="ARBA00023136"/>
    </source>
</evidence>
<evidence type="ECO:0000256" key="8">
    <source>
        <dbReference type="SAM" id="Phobius"/>
    </source>
</evidence>
<keyword evidence="6 8" id="KW-1133">Transmembrane helix</keyword>
<dbReference type="Proteomes" id="UP000034189">
    <property type="component" value="Chromosome"/>
</dbReference>
<proteinExistence type="inferred from homology"/>
<evidence type="ECO:0000259" key="9">
    <source>
        <dbReference type="PROSITE" id="PS50928"/>
    </source>
</evidence>
<reference evidence="10 11" key="2">
    <citation type="journal article" date="2016" name="Genome Announc.">
        <title>Genome Sequence of a Gram-Positive Diazotroph, Paenibacillus durus Type Strain ATCC 35681.</title>
        <authorList>
            <person name="Halim M.A."/>
            <person name="Rahman A.Y."/>
            <person name="Sim K.S."/>
            <person name="Yam H.C."/>
            <person name="Rahim A.A."/>
            <person name="Ghazali A.H."/>
            <person name="Najimudin N."/>
        </authorList>
    </citation>
    <scope>NUCLEOTIDE SEQUENCE [LARGE SCALE GENOMIC DNA]</scope>
    <source>
        <strain evidence="10 11">ATCC 35681</strain>
    </source>
</reference>
<keyword evidence="5 8" id="KW-0812">Transmembrane</keyword>
<evidence type="ECO:0000256" key="3">
    <source>
        <dbReference type="ARBA" id="ARBA00022448"/>
    </source>
</evidence>
<evidence type="ECO:0000256" key="5">
    <source>
        <dbReference type="ARBA" id="ARBA00022692"/>
    </source>
</evidence>
<dbReference type="GO" id="GO:0005886">
    <property type="term" value="C:plasma membrane"/>
    <property type="evidence" value="ECO:0007669"/>
    <property type="project" value="UniProtKB-SubCell"/>
</dbReference>
<dbReference type="InterPro" id="IPR000515">
    <property type="entry name" value="MetI-like"/>
</dbReference>
<feature type="transmembrane region" description="Helical" evidence="8">
    <location>
        <begin position="12"/>
        <end position="33"/>
    </location>
</feature>
<feature type="transmembrane region" description="Helical" evidence="8">
    <location>
        <begin position="198"/>
        <end position="218"/>
    </location>
</feature>
<dbReference type="PATRIC" id="fig|1333534.5.peg.4640"/>
<dbReference type="InterPro" id="IPR035906">
    <property type="entry name" value="MetI-like_sf"/>
</dbReference>
<dbReference type="RefSeq" id="WP_025694874.1">
    <property type="nucleotide sequence ID" value="NZ_ASQQ01000199.1"/>
</dbReference>
<evidence type="ECO:0000256" key="4">
    <source>
        <dbReference type="ARBA" id="ARBA00022475"/>
    </source>
</evidence>
<evidence type="ECO:0000256" key="2">
    <source>
        <dbReference type="ARBA" id="ARBA00007069"/>
    </source>
</evidence>
<dbReference type="PANTHER" id="PTHR42929">
    <property type="entry name" value="INNER MEMBRANE ABC TRANSPORTER PERMEASE PROTEIN YDCU-RELATED-RELATED"/>
    <property type="match status" value="1"/>
</dbReference>
<keyword evidence="7 8" id="KW-0472">Membrane</keyword>
<evidence type="ECO:0000256" key="6">
    <source>
        <dbReference type="ARBA" id="ARBA00022989"/>
    </source>
</evidence>
<dbReference type="CDD" id="cd06261">
    <property type="entry name" value="TM_PBP2"/>
    <property type="match status" value="1"/>
</dbReference>
<feature type="transmembrane region" description="Helical" evidence="8">
    <location>
        <begin position="90"/>
        <end position="114"/>
    </location>
</feature>
<reference evidence="10 11" key="1">
    <citation type="submission" date="2015-03" db="EMBL/GenBank/DDBJ databases">
        <authorList>
            <person name="Abdul Halim M."/>
        </authorList>
    </citation>
    <scope>NUCLEOTIDE SEQUENCE [LARGE SCALE GENOMIC DNA]</scope>
    <source>
        <strain evidence="10 11">ATCC 35681</strain>
    </source>
</reference>
<dbReference type="HOGENOM" id="CLU_016047_18_3_9"/>
<gene>
    <name evidence="10" type="ORF">VK70_21130</name>
</gene>
<keyword evidence="4" id="KW-1003">Cell membrane</keyword>
<dbReference type="SUPFAM" id="SSF161098">
    <property type="entry name" value="MetI-like"/>
    <property type="match status" value="1"/>
</dbReference>
<sequence>MTSKAKQVYLIPYYLWIALFVIAPVLLILYYSLFDLNGKLTLSNYANFFTPVYLKMTLSSFWYAFLITVFSLLVAYPAAWLLTRTKHKQLWLLLIILPTWINLLLKTYAFIGIFGTFGPVNSILDVLGIGEKQILFTGFSFVFVSVYIFIPFMILPIFSALEDLNPTLLSAARDLGASGWTTFRRVVFPLTVSGVRSGCMAVFIPALSLFMITRLIAGNRVITLGTAIEQHFLVTQDWGMGSTVAVFLIVVMALVMVLAGGRKGVRHGK</sequence>
<organism evidence="10 11">
    <name type="scientific">Paenibacillus durus ATCC 35681</name>
    <dbReference type="NCBI Taxonomy" id="1333534"/>
    <lineage>
        <taxon>Bacteria</taxon>
        <taxon>Bacillati</taxon>
        <taxon>Bacillota</taxon>
        <taxon>Bacilli</taxon>
        <taxon>Bacillales</taxon>
        <taxon>Paenibacillaceae</taxon>
        <taxon>Paenibacillus</taxon>
    </lineage>
</organism>
<name>A0A0F7CJY3_PAEDU</name>
<evidence type="ECO:0000256" key="1">
    <source>
        <dbReference type="ARBA" id="ARBA00004651"/>
    </source>
</evidence>
<feature type="domain" description="ABC transmembrane type-1" evidence="9">
    <location>
        <begin position="57"/>
        <end position="259"/>
    </location>
</feature>
<dbReference type="Gene3D" id="1.10.3720.10">
    <property type="entry name" value="MetI-like"/>
    <property type="match status" value="1"/>
</dbReference>
<dbReference type="PANTHER" id="PTHR42929:SF1">
    <property type="entry name" value="INNER MEMBRANE ABC TRANSPORTER PERMEASE PROTEIN YDCU-RELATED"/>
    <property type="match status" value="1"/>
</dbReference>
<evidence type="ECO:0000313" key="10">
    <source>
        <dbReference type="EMBL" id="AKG36711.1"/>
    </source>
</evidence>
<feature type="transmembrane region" description="Helical" evidence="8">
    <location>
        <begin position="61"/>
        <end position="83"/>
    </location>
</feature>
<dbReference type="PROSITE" id="PS50928">
    <property type="entry name" value="ABC_TM1"/>
    <property type="match status" value="1"/>
</dbReference>
<dbReference type="EMBL" id="CP011114">
    <property type="protein sequence ID" value="AKG36711.1"/>
    <property type="molecule type" value="Genomic_DNA"/>
</dbReference>
<feature type="transmembrane region" description="Helical" evidence="8">
    <location>
        <begin position="134"/>
        <end position="158"/>
    </location>
</feature>
<accession>A0A0F7CJY3</accession>
<dbReference type="AlphaFoldDB" id="A0A0F7CJY3"/>
<keyword evidence="3" id="KW-0813">Transport</keyword>
<evidence type="ECO:0000313" key="11">
    <source>
        <dbReference type="Proteomes" id="UP000034189"/>
    </source>
</evidence>
<comment type="subcellular location">
    <subcellularLocation>
        <location evidence="1">Cell membrane</location>
        <topology evidence="1">Multi-pass membrane protein</topology>
    </subcellularLocation>
</comment>
<comment type="similarity">
    <text evidence="2">Belongs to the binding-protein-dependent transport system permease family. CysTW subfamily.</text>
</comment>
<dbReference type="GO" id="GO:0055085">
    <property type="term" value="P:transmembrane transport"/>
    <property type="evidence" value="ECO:0007669"/>
    <property type="project" value="InterPro"/>
</dbReference>